<keyword evidence="2" id="KW-0808">Transferase</keyword>
<dbReference type="AlphaFoldDB" id="A0A250KKF0"/>
<dbReference type="PANTHER" id="PTHR12526:SF637">
    <property type="entry name" value="GLYCOSYLTRANSFERASE EPSF-RELATED"/>
    <property type="match status" value="1"/>
</dbReference>
<evidence type="ECO:0000313" key="3">
    <source>
        <dbReference type="Proteomes" id="UP000267517"/>
    </source>
</evidence>
<evidence type="ECO:0000313" key="2">
    <source>
        <dbReference type="EMBL" id="BBA28263.1"/>
    </source>
</evidence>
<organism evidence="2 3">
    <name type="scientific">Prevotella melaninogenica</name>
    <dbReference type="NCBI Taxonomy" id="28132"/>
    <lineage>
        <taxon>Bacteria</taxon>
        <taxon>Pseudomonadati</taxon>
        <taxon>Bacteroidota</taxon>
        <taxon>Bacteroidia</taxon>
        <taxon>Bacteroidales</taxon>
        <taxon>Prevotellaceae</taxon>
        <taxon>Prevotella</taxon>
    </lineage>
</organism>
<reference evidence="2 3" key="1">
    <citation type="submission" date="2017-05" db="EMBL/GenBank/DDBJ databases">
        <title>whole genome sequence of Prevotella melaninogenica GAI 07411.</title>
        <authorList>
            <person name="Kondo Y."/>
            <person name="Hoshino T."/>
        </authorList>
    </citation>
    <scope>NUCLEOTIDE SEQUENCE [LARGE SCALE GENOMIC DNA]</scope>
    <source>
        <strain evidence="2 3">GAI 07411</strain>
    </source>
</reference>
<feature type="domain" description="Glycosyltransferase subfamily 4-like N-terminal" evidence="1">
    <location>
        <begin position="46"/>
        <end position="253"/>
    </location>
</feature>
<dbReference type="Proteomes" id="UP000267517">
    <property type="component" value="Chromosome I"/>
</dbReference>
<dbReference type="Pfam" id="PF13439">
    <property type="entry name" value="Glyco_transf_4"/>
    <property type="match status" value="1"/>
</dbReference>
<dbReference type="GO" id="GO:0016757">
    <property type="term" value="F:glycosyltransferase activity"/>
    <property type="evidence" value="ECO:0007669"/>
    <property type="project" value="UniProtKB-ARBA"/>
</dbReference>
<dbReference type="Gene3D" id="3.40.50.2000">
    <property type="entry name" value="Glycogen Phosphorylase B"/>
    <property type="match status" value="2"/>
</dbReference>
<proteinExistence type="predicted"/>
<dbReference type="CDD" id="cd03825">
    <property type="entry name" value="GT4_WcaC-like"/>
    <property type="match status" value="1"/>
</dbReference>
<accession>A0A250KKF0</accession>
<evidence type="ECO:0000259" key="1">
    <source>
        <dbReference type="Pfam" id="PF13439"/>
    </source>
</evidence>
<dbReference type="SUPFAM" id="SSF53756">
    <property type="entry name" value="UDP-Glycosyltransferase/glycogen phosphorylase"/>
    <property type="match status" value="1"/>
</dbReference>
<dbReference type="Pfam" id="PF13692">
    <property type="entry name" value="Glyco_trans_1_4"/>
    <property type="match status" value="1"/>
</dbReference>
<dbReference type="PANTHER" id="PTHR12526">
    <property type="entry name" value="GLYCOSYLTRANSFERASE"/>
    <property type="match status" value="1"/>
</dbReference>
<protein>
    <submittedName>
        <fullName evidence="2">Glycosyl transferase</fullName>
    </submittedName>
</protein>
<dbReference type="InterPro" id="IPR028098">
    <property type="entry name" value="Glyco_trans_4-like_N"/>
</dbReference>
<name>A0A250KKF0_9BACT</name>
<sequence length="457" mass="51733">MQINSLCAQTINICSLFLAFYLFSCNFAANDISMRILIVNTSEKTGGAAVAANRLKDALNNSGVKAKMLVRDKLTDDITVVSLGHEWKNQWHLLWERFCVFWNLHFSRNHLFEIDLANSGADITKLREFKEADIIHLSWINQGMLSLNSIKKILCSGKPVVWTMHDLWPASSICHYAHGCYRYENGCGNCPLLPGRGNSNDLSSKVWKRKKAIYNHGNMWFVTCSQWLARQAKRSGLLNGLSVTSIPNPIDTHVFEPQDKQVARQRLQLPVDKRLILFVSQRVTDQRKGMDYFIEAIEKMVVEHPEIKENTGIAILGGHAEELEGKLALPVYPLGYVSDQQRIRDVYNAADVFVLPSLEDNLPNTIMEAMACGVPCVGFKVGGIPEMIDHRKNGYVAAERNSEDLAKGMHWVLEEADYTALSEAAVRKVLRCYSQRSVAMQYLEVYNEALAYKNFRL</sequence>
<gene>
    <name evidence="2" type="ORF">PMEL1_00153</name>
</gene>
<dbReference type="EMBL" id="AP018049">
    <property type="protein sequence ID" value="BBA28263.1"/>
    <property type="molecule type" value="Genomic_DNA"/>
</dbReference>